<keyword evidence="1" id="KW-1133">Transmembrane helix</keyword>
<keyword evidence="3" id="KW-1185">Reference proteome</keyword>
<evidence type="ECO:0000313" key="2">
    <source>
        <dbReference type="EMBL" id="ESW96137.1"/>
    </source>
</evidence>
<name>W1Q813_OGAPD</name>
<keyword evidence="1" id="KW-0472">Membrane</keyword>
<dbReference type="KEGG" id="opa:HPODL_05343"/>
<gene>
    <name evidence="2" type="ORF">HPODL_05343</name>
</gene>
<dbReference type="HOGENOM" id="CLU_2813061_0_0_1"/>
<keyword evidence="1" id="KW-0812">Transmembrane</keyword>
<organism evidence="2 3">
    <name type="scientific">Ogataea parapolymorpha (strain ATCC 26012 / BCRC 20466 / JCM 22074 / NRRL Y-7560 / DL-1)</name>
    <name type="common">Yeast</name>
    <name type="synonym">Hansenula polymorpha</name>
    <dbReference type="NCBI Taxonomy" id="871575"/>
    <lineage>
        <taxon>Eukaryota</taxon>
        <taxon>Fungi</taxon>
        <taxon>Dikarya</taxon>
        <taxon>Ascomycota</taxon>
        <taxon>Saccharomycotina</taxon>
        <taxon>Pichiomycetes</taxon>
        <taxon>Pichiales</taxon>
        <taxon>Pichiaceae</taxon>
        <taxon>Ogataea</taxon>
    </lineage>
</organism>
<feature type="transmembrane region" description="Helical" evidence="1">
    <location>
        <begin position="36"/>
        <end position="58"/>
    </location>
</feature>
<dbReference type="AlphaFoldDB" id="W1Q813"/>
<comment type="caution">
    <text evidence="2">The sequence shown here is derived from an EMBL/GenBank/DDBJ whole genome shotgun (WGS) entry which is preliminary data.</text>
</comment>
<dbReference type="EMBL" id="AEOI02000010">
    <property type="protein sequence ID" value="ESW96137.1"/>
    <property type="molecule type" value="Genomic_DNA"/>
</dbReference>
<evidence type="ECO:0000313" key="3">
    <source>
        <dbReference type="Proteomes" id="UP000008673"/>
    </source>
</evidence>
<protein>
    <submittedName>
        <fullName evidence="2">Membrane protein</fullName>
    </submittedName>
</protein>
<dbReference type="GeneID" id="25774765"/>
<evidence type="ECO:0000256" key="1">
    <source>
        <dbReference type="SAM" id="Phobius"/>
    </source>
</evidence>
<dbReference type="Proteomes" id="UP000008673">
    <property type="component" value="Unassembled WGS sequence"/>
</dbReference>
<reference evidence="2 3" key="1">
    <citation type="journal article" date="2013" name="BMC Genomics">
        <title>Genome sequence and analysis of methylotrophic yeast Hansenula polymorpha DL1.</title>
        <authorList>
            <person name="Ravin N.V."/>
            <person name="Eldarov M.A."/>
            <person name="Kadnikov V.V."/>
            <person name="Beletsky A.V."/>
            <person name="Schneider J."/>
            <person name="Mardanova E.S."/>
            <person name="Smekalova E.M."/>
            <person name="Zvereva M.I."/>
            <person name="Dontsova O.A."/>
            <person name="Mardanov A.V."/>
            <person name="Skryabin K.G."/>
        </authorList>
    </citation>
    <scope>NUCLEOTIDE SEQUENCE [LARGE SCALE GENOMIC DNA]</scope>
    <source>
        <strain evidence="3">ATCC 26012 / BCRC 20466 / JCM 22074 / NRRL Y-7560 / DL-1</strain>
    </source>
</reference>
<proteinExistence type="predicted"/>
<sequence length="67" mass="7700">MSVVDGLKYAYGFYYFLFPHYMLTKYESYALHFTNLMLLLVVVYCANLVMTPVFGNLVDSAFKPVLG</sequence>
<dbReference type="RefSeq" id="XP_013932567.1">
    <property type="nucleotide sequence ID" value="XM_014077092.1"/>
</dbReference>
<accession>W1Q813</accession>